<evidence type="ECO:0000256" key="1">
    <source>
        <dbReference type="SAM" id="MobiDB-lite"/>
    </source>
</evidence>
<protein>
    <submittedName>
        <fullName evidence="2">Uncharacterized protein</fullName>
    </submittedName>
</protein>
<accession>A0ABN9VK71</accession>
<dbReference type="EMBL" id="CAUYUJ010017260">
    <property type="protein sequence ID" value="CAK0873254.1"/>
    <property type="molecule type" value="Genomic_DNA"/>
</dbReference>
<dbReference type="Proteomes" id="UP001189429">
    <property type="component" value="Unassembled WGS sequence"/>
</dbReference>
<evidence type="ECO:0000313" key="3">
    <source>
        <dbReference type="Proteomes" id="UP001189429"/>
    </source>
</evidence>
<organism evidence="2 3">
    <name type="scientific">Prorocentrum cordatum</name>
    <dbReference type="NCBI Taxonomy" id="2364126"/>
    <lineage>
        <taxon>Eukaryota</taxon>
        <taxon>Sar</taxon>
        <taxon>Alveolata</taxon>
        <taxon>Dinophyceae</taxon>
        <taxon>Prorocentrales</taxon>
        <taxon>Prorocentraceae</taxon>
        <taxon>Prorocentrum</taxon>
    </lineage>
</organism>
<name>A0ABN9VK71_9DINO</name>
<feature type="region of interest" description="Disordered" evidence="1">
    <location>
        <begin position="87"/>
        <end position="125"/>
    </location>
</feature>
<reference evidence="2" key="1">
    <citation type="submission" date="2023-10" db="EMBL/GenBank/DDBJ databases">
        <authorList>
            <person name="Chen Y."/>
            <person name="Shah S."/>
            <person name="Dougan E. K."/>
            <person name="Thang M."/>
            <person name="Chan C."/>
        </authorList>
    </citation>
    <scope>NUCLEOTIDE SEQUENCE [LARGE SCALE GENOMIC DNA]</scope>
</reference>
<keyword evidence="3" id="KW-1185">Reference proteome</keyword>
<feature type="region of interest" description="Disordered" evidence="1">
    <location>
        <begin position="35"/>
        <end position="65"/>
    </location>
</feature>
<gene>
    <name evidence="2" type="ORF">PCOR1329_LOCUS58513</name>
</gene>
<comment type="caution">
    <text evidence="2">The sequence shown here is derived from an EMBL/GenBank/DDBJ whole genome shotgun (WGS) entry which is preliminary data.</text>
</comment>
<sequence>MVDADTSGTKRIASERCLVFAAALWRRKGRWRKNALLHRPQENDSPARGPARKFPATPAPQITDDKNVLLLRGGGEKAALSKVYTKVSSSEPAAPPTDCQLACSPQVRPSAGSGGSQELLGPSDPVDFSAEAVALLAESTSAVPREHL</sequence>
<evidence type="ECO:0000313" key="2">
    <source>
        <dbReference type="EMBL" id="CAK0873254.1"/>
    </source>
</evidence>
<proteinExistence type="predicted"/>